<reference evidence="11" key="1">
    <citation type="submission" date="2020-01" db="EMBL/GenBank/DDBJ databases">
        <authorList>
            <consortium name="DOE Joint Genome Institute"/>
            <person name="Haridas S."/>
            <person name="Albert R."/>
            <person name="Binder M."/>
            <person name="Bloem J."/>
            <person name="Labutti K."/>
            <person name="Salamov A."/>
            <person name="Andreopoulos B."/>
            <person name="Baker S.E."/>
            <person name="Barry K."/>
            <person name="Bills G."/>
            <person name="Bluhm B.H."/>
            <person name="Cannon C."/>
            <person name="Castanera R."/>
            <person name="Culley D.E."/>
            <person name="Daum C."/>
            <person name="Ezra D."/>
            <person name="Gonzalez J.B."/>
            <person name="Henrissat B."/>
            <person name="Kuo A."/>
            <person name="Liang C."/>
            <person name="Lipzen A."/>
            <person name="Lutzoni F."/>
            <person name="Magnuson J."/>
            <person name="Mondo S."/>
            <person name="Nolan M."/>
            <person name="Ohm R."/>
            <person name="Pangilinan J."/>
            <person name="Park H.-J."/>
            <person name="Ramirez L."/>
            <person name="Alfaro M."/>
            <person name="Sun H."/>
            <person name="Tritt A."/>
            <person name="Yoshinaga Y."/>
            <person name="Zwiers L.-H."/>
            <person name="Turgeon B.G."/>
            <person name="Goodwin S.B."/>
            <person name="Spatafora J.W."/>
            <person name="Crous P.W."/>
            <person name="Grigoriev I.V."/>
        </authorList>
    </citation>
    <scope>NUCLEOTIDE SEQUENCE</scope>
    <source>
        <strain evidence="11">CBS 394.84</strain>
    </source>
</reference>
<dbReference type="OrthoDB" id="5417730at2759"/>
<name>A0A9P4GS90_9PLEO</name>
<feature type="domain" description="Zinc finger PHD-type" evidence="10">
    <location>
        <begin position="1"/>
        <end position="37"/>
    </location>
</feature>
<keyword evidence="3" id="KW-0479">Metal-binding</keyword>
<dbReference type="InterPro" id="IPR013083">
    <property type="entry name" value="Znf_RING/FYVE/PHD"/>
</dbReference>
<evidence type="ECO:0000256" key="7">
    <source>
        <dbReference type="ARBA" id="ARBA00023163"/>
    </source>
</evidence>
<sequence length="61" mass="6922">MVLCENEDCPVQWYHGDCVGIHDELSEEEEWYCPQCVPAQEPGEKAGAKTIGKGQKKRWAN</sequence>
<keyword evidence="7" id="KW-0804">Transcription</keyword>
<keyword evidence="12" id="KW-1185">Reference proteome</keyword>
<evidence type="ECO:0000256" key="9">
    <source>
        <dbReference type="SAM" id="MobiDB-lite"/>
    </source>
</evidence>
<comment type="subcellular location">
    <subcellularLocation>
        <location evidence="1">Nucleus</location>
    </subcellularLocation>
</comment>
<dbReference type="InterPro" id="IPR028651">
    <property type="entry name" value="ING_fam"/>
</dbReference>
<organism evidence="11 12">
    <name type="scientific">Cucurbitaria berberidis CBS 394.84</name>
    <dbReference type="NCBI Taxonomy" id="1168544"/>
    <lineage>
        <taxon>Eukaryota</taxon>
        <taxon>Fungi</taxon>
        <taxon>Dikarya</taxon>
        <taxon>Ascomycota</taxon>
        <taxon>Pezizomycotina</taxon>
        <taxon>Dothideomycetes</taxon>
        <taxon>Pleosporomycetidae</taxon>
        <taxon>Pleosporales</taxon>
        <taxon>Pleosporineae</taxon>
        <taxon>Cucurbitariaceae</taxon>
        <taxon>Cucurbitaria</taxon>
    </lineage>
</organism>
<evidence type="ECO:0000256" key="1">
    <source>
        <dbReference type="ARBA" id="ARBA00004123"/>
    </source>
</evidence>
<dbReference type="PANTHER" id="PTHR10333:SF103">
    <property type="entry name" value="INHIBITOR OF GROWTH PROTEIN 3"/>
    <property type="match status" value="1"/>
</dbReference>
<keyword evidence="4" id="KW-0863">Zinc-finger</keyword>
<protein>
    <recommendedName>
        <fullName evidence="10">Zinc finger PHD-type domain-containing protein</fullName>
    </recommendedName>
</protein>
<keyword evidence="6" id="KW-0805">Transcription regulation</keyword>
<dbReference type="SMART" id="SM00249">
    <property type="entry name" value="PHD"/>
    <property type="match status" value="1"/>
</dbReference>
<keyword evidence="8" id="KW-0539">Nucleus</keyword>
<dbReference type="GO" id="GO:0005634">
    <property type="term" value="C:nucleus"/>
    <property type="evidence" value="ECO:0007669"/>
    <property type="project" value="UniProtKB-SubCell"/>
</dbReference>
<evidence type="ECO:0000259" key="10">
    <source>
        <dbReference type="SMART" id="SM00249"/>
    </source>
</evidence>
<dbReference type="GeneID" id="63849913"/>
<proteinExistence type="inferred from homology"/>
<dbReference type="PANTHER" id="PTHR10333">
    <property type="entry name" value="INHIBITOR OF GROWTH PROTEIN"/>
    <property type="match status" value="1"/>
</dbReference>
<feature type="region of interest" description="Disordered" evidence="9">
    <location>
        <begin position="40"/>
        <end position="61"/>
    </location>
</feature>
<evidence type="ECO:0000256" key="3">
    <source>
        <dbReference type="ARBA" id="ARBA00022723"/>
    </source>
</evidence>
<dbReference type="GO" id="GO:0008270">
    <property type="term" value="F:zinc ion binding"/>
    <property type="evidence" value="ECO:0007669"/>
    <property type="project" value="UniProtKB-KW"/>
</dbReference>
<evidence type="ECO:0000256" key="2">
    <source>
        <dbReference type="ARBA" id="ARBA00010210"/>
    </source>
</evidence>
<dbReference type="GO" id="GO:0000785">
    <property type="term" value="C:chromatin"/>
    <property type="evidence" value="ECO:0007669"/>
    <property type="project" value="UniProtKB-ARBA"/>
</dbReference>
<keyword evidence="5" id="KW-0862">Zinc</keyword>
<evidence type="ECO:0000313" key="12">
    <source>
        <dbReference type="Proteomes" id="UP000800039"/>
    </source>
</evidence>
<evidence type="ECO:0000313" key="11">
    <source>
        <dbReference type="EMBL" id="KAF1851793.1"/>
    </source>
</evidence>
<dbReference type="RefSeq" id="XP_040794356.1">
    <property type="nucleotide sequence ID" value="XM_040932662.1"/>
</dbReference>
<evidence type="ECO:0000256" key="4">
    <source>
        <dbReference type="ARBA" id="ARBA00022771"/>
    </source>
</evidence>
<accession>A0A9P4GS90</accession>
<dbReference type="InterPro" id="IPR019787">
    <property type="entry name" value="Znf_PHD-finger"/>
</dbReference>
<comment type="caution">
    <text evidence="11">The sequence shown here is derived from an EMBL/GenBank/DDBJ whole genome shotgun (WGS) entry which is preliminary data.</text>
</comment>
<dbReference type="InterPro" id="IPR011011">
    <property type="entry name" value="Znf_FYVE_PHD"/>
</dbReference>
<dbReference type="SUPFAM" id="SSF57903">
    <property type="entry name" value="FYVE/PHD zinc finger"/>
    <property type="match status" value="1"/>
</dbReference>
<evidence type="ECO:0000256" key="6">
    <source>
        <dbReference type="ARBA" id="ARBA00023015"/>
    </source>
</evidence>
<dbReference type="Pfam" id="PF00628">
    <property type="entry name" value="PHD"/>
    <property type="match status" value="1"/>
</dbReference>
<dbReference type="Proteomes" id="UP000800039">
    <property type="component" value="Unassembled WGS sequence"/>
</dbReference>
<dbReference type="EMBL" id="ML976614">
    <property type="protein sequence ID" value="KAF1851793.1"/>
    <property type="molecule type" value="Genomic_DNA"/>
</dbReference>
<comment type="similarity">
    <text evidence="2">Belongs to the ING family.</text>
</comment>
<dbReference type="InterPro" id="IPR001965">
    <property type="entry name" value="Znf_PHD"/>
</dbReference>
<dbReference type="AlphaFoldDB" id="A0A9P4GS90"/>
<evidence type="ECO:0000256" key="8">
    <source>
        <dbReference type="ARBA" id="ARBA00023242"/>
    </source>
</evidence>
<gene>
    <name evidence="11" type="ORF">K460DRAFT_362543</name>
</gene>
<dbReference type="Gene3D" id="3.30.40.10">
    <property type="entry name" value="Zinc/RING finger domain, C3HC4 (zinc finger)"/>
    <property type="match status" value="1"/>
</dbReference>
<evidence type="ECO:0000256" key="5">
    <source>
        <dbReference type="ARBA" id="ARBA00022833"/>
    </source>
</evidence>